<organism evidence="6 7">
    <name type="scientific">Papaver atlanticum</name>
    <dbReference type="NCBI Taxonomy" id="357466"/>
    <lineage>
        <taxon>Eukaryota</taxon>
        <taxon>Viridiplantae</taxon>
        <taxon>Streptophyta</taxon>
        <taxon>Embryophyta</taxon>
        <taxon>Tracheophyta</taxon>
        <taxon>Spermatophyta</taxon>
        <taxon>Magnoliopsida</taxon>
        <taxon>Ranunculales</taxon>
        <taxon>Papaveraceae</taxon>
        <taxon>Papaveroideae</taxon>
        <taxon>Papaver</taxon>
    </lineage>
</organism>
<protein>
    <recommendedName>
        <fullName evidence="5">RanBD1 domain-containing protein</fullName>
    </recommendedName>
</protein>
<dbReference type="AlphaFoldDB" id="A0AAD4SBV6"/>
<gene>
    <name evidence="6" type="ORF">MKW98_007483</name>
</gene>
<evidence type="ECO:0000256" key="2">
    <source>
        <dbReference type="ARBA" id="ARBA00022816"/>
    </source>
</evidence>
<dbReference type="InterPro" id="IPR045255">
    <property type="entry name" value="RanBP1-like"/>
</dbReference>
<keyword evidence="4" id="KW-0653">Protein transport</keyword>
<accession>A0AAD4SBV6</accession>
<comment type="caution">
    <text evidence="6">The sequence shown here is derived from an EMBL/GenBank/DDBJ whole genome shotgun (WGS) entry which is preliminary data.</text>
</comment>
<dbReference type="GO" id="GO:0005643">
    <property type="term" value="C:nuclear pore"/>
    <property type="evidence" value="ECO:0007669"/>
    <property type="project" value="UniProtKB-SubCell"/>
</dbReference>
<evidence type="ECO:0000256" key="3">
    <source>
        <dbReference type="ARBA" id="ARBA00023010"/>
    </source>
</evidence>
<keyword evidence="4" id="KW-0539">Nucleus</keyword>
<dbReference type="GO" id="GO:0051028">
    <property type="term" value="P:mRNA transport"/>
    <property type="evidence" value="ECO:0007669"/>
    <property type="project" value="UniProtKB-KW"/>
</dbReference>
<comment type="subcellular location">
    <subcellularLocation>
        <location evidence="1">Nucleus</location>
        <location evidence="1">Nuclear pore complex</location>
    </subcellularLocation>
</comment>
<evidence type="ECO:0000259" key="5">
    <source>
        <dbReference type="PROSITE" id="PS50196"/>
    </source>
</evidence>
<dbReference type="SMART" id="SM00160">
    <property type="entry name" value="RanBD"/>
    <property type="match status" value="1"/>
</dbReference>
<evidence type="ECO:0000313" key="6">
    <source>
        <dbReference type="EMBL" id="KAI3891178.1"/>
    </source>
</evidence>
<evidence type="ECO:0000256" key="1">
    <source>
        <dbReference type="ARBA" id="ARBA00004567"/>
    </source>
</evidence>
<sequence length="154" mass="18022">MYKFSEFTEEIDFSEVGTKPWEPFDFSKSGTKVTPIIKHEEEEDVLLDLKAKLCRFDKDENQWKERGVGYIKLLKHKETKKFRLVMRQSGTLDVIVNHLVLPTISIQNILEEVFCARFASFEYAKLFKEMVIGGDPPESLKGKNLKRARKVLHR</sequence>
<keyword evidence="2" id="KW-0509">mRNA transport</keyword>
<reference evidence="6" key="1">
    <citation type="submission" date="2022-04" db="EMBL/GenBank/DDBJ databases">
        <title>A functionally conserved STORR gene fusion in Papaver species that diverged 16.8 million years ago.</title>
        <authorList>
            <person name="Catania T."/>
        </authorList>
    </citation>
    <scope>NUCLEOTIDE SEQUENCE</scope>
    <source>
        <strain evidence="6">S-188037</strain>
    </source>
</reference>
<dbReference type="InterPro" id="IPR011993">
    <property type="entry name" value="PH-like_dom_sf"/>
</dbReference>
<proteinExistence type="predicted"/>
<feature type="domain" description="RanBD1" evidence="5">
    <location>
        <begin position="12"/>
        <end position="107"/>
    </location>
</feature>
<dbReference type="Proteomes" id="UP001202328">
    <property type="component" value="Unassembled WGS sequence"/>
</dbReference>
<name>A0AAD4SBV6_9MAGN</name>
<dbReference type="InterPro" id="IPR000156">
    <property type="entry name" value="Ran_bind_dom"/>
</dbReference>
<evidence type="ECO:0000313" key="7">
    <source>
        <dbReference type="Proteomes" id="UP001202328"/>
    </source>
</evidence>
<dbReference type="GO" id="GO:0005737">
    <property type="term" value="C:cytoplasm"/>
    <property type="evidence" value="ECO:0007669"/>
    <property type="project" value="TreeGrafter"/>
</dbReference>
<dbReference type="SUPFAM" id="SSF50729">
    <property type="entry name" value="PH domain-like"/>
    <property type="match status" value="1"/>
</dbReference>
<dbReference type="Pfam" id="PF00638">
    <property type="entry name" value="Ran_BP1"/>
    <property type="match status" value="1"/>
</dbReference>
<keyword evidence="4" id="KW-0906">Nuclear pore complex</keyword>
<keyword evidence="2" id="KW-0813">Transport</keyword>
<dbReference type="Gene3D" id="2.30.29.30">
    <property type="entry name" value="Pleckstrin-homology domain (PH domain)/Phosphotyrosine-binding domain (PTB)"/>
    <property type="match status" value="1"/>
</dbReference>
<dbReference type="PROSITE" id="PS50196">
    <property type="entry name" value="RANBD1"/>
    <property type="match status" value="1"/>
</dbReference>
<dbReference type="PANTHER" id="PTHR23138">
    <property type="entry name" value="RAN BINDING PROTEIN"/>
    <property type="match status" value="1"/>
</dbReference>
<dbReference type="EMBL" id="JAJJMB010012081">
    <property type="protein sequence ID" value="KAI3891178.1"/>
    <property type="molecule type" value="Genomic_DNA"/>
</dbReference>
<keyword evidence="7" id="KW-1185">Reference proteome</keyword>
<dbReference type="GO" id="GO:0005096">
    <property type="term" value="F:GTPase activator activity"/>
    <property type="evidence" value="ECO:0007669"/>
    <property type="project" value="TreeGrafter"/>
</dbReference>
<keyword evidence="3" id="KW-0811">Translocation</keyword>
<evidence type="ECO:0000256" key="4">
    <source>
        <dbReference type="ARBA" id="ARBA00023132"/>
    </source>
</evidence>
<dbReference type="GO" id="GO:0015031">
    <property type="term" value="P:protein transport"/>
    <property type="evidence" value="ECO:0007669"/>
    <property type="project" value="UniProtKB-KW"/>
</dbReference>
<dbReference type="PANTHER" id="PTHR23138:SF87">
    <property type="entry name" value="E3 SUMO-PROTEIN LIGASE RANBP2"/>
    <property type="match status" value="1"/>
</dbReference>